<dbReference type="AlphaFoldDB" id="A0A975B3Z5"/>
<dbReference type="InterPro" id="IPR029787">
    <property type="entry name" value="Nucleotide_cyclase"/>
</dbReference>
<keyword evidence="5" id="KW-1185">Reference proteome</keyword>
<dbReference type="PANTHER" id="PTHR43081">
    <property type="entry name" value="ADENYLATE CYCLASE, TERMINAL-DIFFERENTIATION SPECIFIC-RELATED"/>
    <property type="match status" value="1"/>
</dbReference>
<dbReference type="RefSeq" id="WP_207690210.1">
    <property type="nucleotide sequence ID" value="NZ_CP061799.1"/>
</dbReference>
<reference evidence="4" key="1">
    <citation type="journal article" date="2021" name="Microb. Physiol.">
        <title>Proteogenomic Insights into the Physiology of Marine, Sulfate-Reducing, Filamentous Desulfonema limicola and Desulfonema magnum.</title>
        <authorList>
            <person name="Schnaars V."/>
            <person name="Wohlbrand L."/>
            <person name="Scheve S."/>
            <person name="Hinrichs C."/>
            <person name="Reinhardt R."/>
            <person name="Rabus R."/>
        </authorList>
    </citation>
    <scope>NUCLEOTIDE SEQUENCE</scope>
    <source>
        <strain evidence="4">5ac10</strain>
    </source>
</reference>
<evidence type="ECO:0000256" key="2">
    <source>
        <dbReference type="SAM" id="SignalP"/>
    </source>
</evidence>
<dbReference type="KEGG" id="dli:dnl_05570"/>
<sequence length="627" mass="69787">MNCIKKYSLIFIIALSACIMIQAANRNKLLDPLENIYYDLWHQLAGQRYTPENVVIAAIDDKTLLAHPNEPLVFWSPHFARAVKVLRQAGARYIGIDFLFSVSAESWLNQIKWPLESMSRTFDIPMRQQLNSGDVVLIGIVVKTREGEEQVILPVFDYLFSLPGAHEDIGLANLYPDNDEIIRSFIPRFFDDSREPSLTFATLIAKRAVEKNPADFQKIFYPGSDFPDTSLPRAIGYVGPPGTFPRVCFENLLDPDALASPEIQNLKGKIVIIAQESSGTHDIHLTPFVRKFLYQGGQMMTGPEIHANIIETILTGRYPHKSSIWTEFIWLGIFIGTGTIIFFNQPPLKSMGYAVILNILCSGIAYLMFLKNQILPISGINIGLLFTYICSTGFRLTREEKTRSRFQKAVSPYVSDAIVTKILESDKLPDLGGEIFTVTVLFSDIRSFTTISEQLSPREVVEMLNTYYSLICEPILEHGGMIDKFIGDAVMAVFGAPAHQADHAGRSLKSAVKIAGIALEFQDWLKKRFPDKELPLFRIGIGLHSGQAVIGNIGSAKRMGYTAIGDTVNIASRLESMSKKLGWTIVAGRDTISAAGVEVKTGRTQIIQPTGRAGQIEVFEVLDINTE</sequence>
<evidence type="ECO:0000256" key="1">
    <source>
        <dbReference type="SAM" id="Phobius"/>
    </source>
</evidence>
<dbReference type="InterPro" id="IPR007890">
    <property type="entry name" value="CHASE2"/>
</dbReference>
<dbReference type="InterPro" id="IPR050697">
    <property type="entry name" value="Adenylyl/Guanylyl_Cyclase_3/4"/>
</dbReference>
<keyword evidence="2" id="KW-0732">Signal</keyword>
<protein>
    <submittedName>
        <fullName evidence="4">Adenylate/guanylate cyclase domain-containing protein, CHASE2 domain-containing</fullName>
    </submittedName>
</protein>
<organism evidence="4 5">
    <name type="scientific">Desulfonema limicola</name>
    <dbReference type="NCBI Taxonomy" id="45656"/>
    <lineage>
        <taxon>Bacteria</taxon>
        <taxon>Pseudomonadati</taxon>
        <taxon>Thermodesulfobacteriota</taxon>
        <taxon>Desulfobacteria</taxon>
        <taxon>Desulfobacterales</taxon>
        <taxon>Desulfococcaceae</taxon>
        <taxon>Desulfonema</taxon>
    </lineage>
</organism>
<keyword evidence="1" id="KW-1133">Transmembrane helix</keyword>
<evidence type="ECO:0000313" key="4">
    <source>
        <dbReference type="EMBL" id="QTA78336.1"/>
    </source>
</evidence>
<dbReference type="Gene3D" id="3.30.70.1230">
    <property type="entry name" value="Nucleotide cyclase"/>
    <property type="match status" value="1"/>
</dbReference>
<dbReference type="GO" id="GO:0006171">
    <property type="term" value="P:cAMP biosynthetic process"/>
    <property type="evidence" value="ECO:0007669"/>
    <property type="project" value="TreeGrafter"/>
</dbReference>
<evidence type="ECO:0000313" key="5">
    <source>
        <dbReference type="Proteomes" id="UP000663720"/>
    </source>
</evidence>
<feature type="transmembrane region" description="Helical" evidence="1">
    <location>
        <begin position="375"/>
        <end position="396"/>
    </location>
</feature>
<proteinExistence type="predicted"/>
<feature type="chain" id="PRO_5037676475" evidence="2">
    <location>
        <begin position="24"/>
        <end position="627"/>
    </location>
</feature>
<feature type="transmembrane region" description="Helical" evidence="1">
    <location>
        <begin position="350"/>
        <end position="369"/>
    </location>
</feature>
<dbReference type="Pfam" id="PF00211">
    <property type="entry name" value="Guanylate_cyc"/>
    <property type="match status" value="1"/>
</dbReference>
<dbReference type="EMBL" id="CP061799">
    <property type="protein sequence ID" value="QTA78336.1"/>
    <property type="molecule type" value="Genomic_DNA"/>
</dbReference>
<accession>A0A975B3Z5</accession>
<dbReference type="GO" id="GO:0035556">
    <property type="term" value="P:intracellular signal transduction"/>
    <property type="evidence" value="ECO:0007669"/>
    <property type="project" value="InterPro"/>
</dbReference>
<evidence type="ECO:0000259" key="3">
    <source>
        <dbReference type="PROSITE" id="PS50125"/>
    </source>
</evidence>
<dbReference type="PROSITE" id="PS51257">
    <property type="entry name" value="PROKAR_LIPOPROTEIN"/>
    <property type="match status" value="1"/>
</dbReference>
<dbReference type="GO" id="GO:0004016">
    <property type="term" value="F:adenylate cyclase activity"/>
    <property type="evidence" value="ECO:0007669"/>
    <property type="project" value="UniProtKB-ARBA"/>
</dbReference>
<keyword evidence="1" id="KW-0812">Transmembrane</keyword>
<dbReference type="PROSITE" id="PS50125">
    <property type="entry name" value="GUANYLATE_CYCLASE_2"/>
    <property type="match status" value="1"/>
</dbReference>
<name>A0A975B3Z5_9BACT</name>
<keyword evidence="1" id="KW-0472">Membrane</keyword>
<gene>
    <name evidence="4" type="ORF">dnl_05570</name>
</gene>
<feature type="signal peptide" evidence="2">
    <location>
        <begin position="1"/>
        <end position="23"/>
    </location>
</feature>
<dbReference type="SMART" id="SM01080">
    <property type="entry name" value="CHASE2"/>
    <property type="match status" value="1"/>
</dbReference>
<dbReference type="SMART" id="SM00044">
    <property type="entry name" value="CYCc"/>
    <property type="match status" value="1"/>
</dbReference>
<dbReference type="CDD" id="cd07302">
    <property type="entry name" value="CHD"/>
    <property type="match status" value="1"/>
</dbReference>
<feature type="transmembrane region" description="Helical" evidence="1">
    <location>
        <begin position="324"/>
        <end position="343"/>
    </location>
</feature>
<dbReference type="Pfam" id="PF05226">
    <property type="entry name" value="CHASE2"/>
    <property type="match status" value="1"/>
</dbReference>
<feature type="domain" description="Guanylate cyclase" evidence="3">
    <location>
        <begin position="439"/>
        <end position="575"/>
    </location>
</feature>
<dbReference type="InterPro" id="IPR001054">
    <property type="entry name" value="A/G_cyclase"/>
</dbReference>
<dbReference type="Proteomes" id="UP000663720">
    <property type="component" value="Chromosome"/>
</dbReference>
<dbReference type="PANTHER" id="PTHR43081:SF1">
    <property type="entry name" value="ADENYLATE CYCLASE, TERMINAL-DIFFERENTIATION SPECIFIC"/>
    <property type="match status" value="1"/>
</dbReference>
<dbReference type="SUPFAM" id="SSF55073">
    <property type="entry name" value="Nucleotide cyclase"/>
    <property type="match status" value="1"/>
</dbReference>